<name>A0A182W817_9DIPT</name>
<feature type="region of interest" description="Disordered" evidence="1">
    <location>
        <begin position="1"/>
        <end position="35"/>
    </location>
</feature>
<evidence type="ECO:0000313" key="2">
    <source>
        <dbReference type="EnsemblMetazoa" id="AMIN006490-PA"/>
    </source>
</evidence>
<dbReference type="AlphaFoldDB" id="A0A182W817"/>
<reference evidence="3" key="1">
    <citation type="submission" date="2013-03" db="EMBL/GenBank/DDBJ databases">
        <title>The Genome Sequence of Anopheles minimus MINIMUS1.</title>
        <authorList>
            <consortium name="The Broad Institute Genomics Platform"/>
            <person name="Neafsey D.E."/>
            <person name="Walton C."/>
            <person name="Walker B."/>
            <person name="Young S.K."/>
            <person name="Zeng Q."/>
            <person name="Gargeya S."/>
            <person name="Fitzgerald M."/>
            <person name="Haas B."/>
            <person name="Abouelleil A."/>
            <person name="Allen A.W."/>
            <person name="Alvarado L."/>
            <person name="Arachchi H.M."/>
            <person name="Berlin A.M."/>
            <person name="Chapman S.B."/>
            <person name="Gainer-Dewar J."/>
            <person name="Goldberg J."/>
            <person name="Griggs A."/>
            <person name="Gujja S."/>
            <person name="Hansen M."/>
            <person name="Howarth C."/>
            <person name="Imamovic A."/>
            <person name="Ireland A."/>
            <person name="Larimer J."/>
            <person name="McCowan C."/>
            <person name="Murphy C."/>
            <person name="Pearson M."/>
            <person name="Poon T.W."/>
            <person name="Priest M."/>
            <person name="Roberts A."/>
            <person name="Saif S."/>
            <person name="Shea T."/>
            <person name="Sisk P."/>
            <person name="Sykes S."/>
            <person name="Wortman J."/>
            <person name="Nusbaum C."/>
            <person name="Birren B."/>
        </authorList>
    </citation>
    <scope>NUCLEOTIDE SEQUENCE [LARGE SCALE GENOMIC DNA]</scope>
    <source>
        <strain evidence="3">MINIMUS1</strain>
    </source>
</reference>
<dbReference type="EnsemblMetazoa" id="AMIN006490-RA">
    <property type="protein sequence ID" value="AMIN006490-PA"/>
    <property type="gene ID" value="AMIN006490"/>
</dbReference>
<accession>A0A182W817</accession>
<proteinExistence type="predicted"/>
<dbReference type="Proteomes" id="UP000075920">
    <property type="component" value="Unassembled WGS sequence"/>
</dbReference>
<feature type="compositionally biased region" description="Basic and acidic residues" evidence="1">
    <location>
        <begin position="7"/>
        <end position="25"/>
    </location>
</feature>
<evidence type="ECO:0000256" key="1">
    <source>
        <dbReference type="SAM" id="MobiDB-lite"/>
    </source>
</evidence>
<organism evidence="2 3">
    <name type="scientific">Anopheles minimus</name>
    <dbReference type="NCBI Taxonomy" id="112268"/>
    <lineage>
        <taxon>Eukaryota</taxon>
        <taxon>Metazoa</taxon>
        <taxon>Ecdysozoa</taxon>
        <taxon>Arthropoda</taxon>
        <taxon>Hexapoda</taxon>
        <taxon>Insecta</taxon>
        <taxon>Pterygota</taxon>
        <taxon>Neoptera</taxon>
        <taxon>Endopterygota</taxon>
        <taxon>Diptera</taxon>
        <taxon>Nematocera</taxon>
        <taxon>Culicoidea</taxon>
        <taxon>Culicidae</taxon>
        <taxon>Anophelinae</taxon>
        <taxon>Anopheles</taxon>
    </lineage>
</organism>
<sequence>SSRVLRNHPDHLNRPDKNVGGDAHRNSGGQKRATSGCLLHTRTDRRFSMQAVIDAAMDRCCTTGVTIVAPRNRFDACAEHEHVRNCFDGVNILLVFRKTRRHN</sequence>
<reference evidence="2" key="2">
    <citation type="submission" date="2020-05" db="UniProtKB">
        <authorList>
            <consortium name="EnsemblMetazoa"/>
        </authorList>
    </citation>
    <scope>IDENTIFICATION</scope>
    <source>
        <strain evidence="2">MINIMUS1</strain>
    </source>
</reference>
<evidence type="ECO:0000313" key="3">
    <source>
        <dbReference type="Proteomes" id="UP000075920"/>
    </source>
</evidence>
<dbReference type="VEuPathDB" id="VectorBase:AMIN006490"/>
<keyword evidence="3" id="KW-1185">Reference proteome</keyword>
<protein>
    <submittedName>
        <fullName evidence="2">Uncharacterized protein</fullName>
    </submittedName>
</protein>